<gene>
    <name evidence="1" type="ORF">F4821DRAFT_261574</name>
</gene>
<sequence length="175" mass="19784">MVPSLRSEKHVIGILNNLKMVLDAFLSRNKDIRKMEERMRDMKLDDALLVLNVANWEIEHIGFFIGYLTARARQAKAKLSRLQHTMLAASVIEDCTFMSDPNANAKIPVIMFVYAISRVTVAMAEGVNLMDYVLNKYKIPNPKSTSAAQDDATAQFWGEEPVHSADEEPDRSWGI</sequence>
<dbReference type="EMBL" id="MU394332">
    <property type="protein sequence ID" value="KAI6084859.1"/>
    <property type="molecule type" value="Genomic_DNA"/>
</dbReference>
<organism evidence="1 2">
    <name type="scientific">Hypoxylon rubiginosum</name>
    <dbReference type="NCBI Taxonomy" id="110542"/>
    <lineage>
        <taxon>Eukaryota</taxon>
        <taxon>Fungi</taxon>
        <taxon>Dikarya</taxon>
        <taxon>Ascomycota</taxon>
        <taxon>Pezizomycotina</taxon>
        <taxon>Sordariomycetes</taxon>
        <taxon>Xylariomycetidae</taxon>
        <taxon>Xylariales</taxon>
        <taxon>Hypoxylaceae</taxon>
        <taxon>Hypoxylon</taxon>
    </lineage>
</organism>
<evidence type="ECO:0000313" key="2">
    <source>
        <dbReference type="Proteomes" id="UP001497680"/>
    </source>
</evidence>
<dbReference type="Proteomes" id="UP001497680">
    <property type="component" value="Unassembled WGS sequence"/>
</dbReference>
<keyword evidence="2" id="KW-1185">Reference proteome</keyword>
<evidence type="ECO:0000313" key="1">
    <source>
        <dbReference type="EMBL" id="KAI6084859.1"/>
    </source>
</evidence>
<proteinExistence type="predicted"/>
<reference evidence="1 2" key="1">
    <citation type="journal article" date="2022" name="New Phytol.">
        <title>Ecological generalism drives hyperdiversity of secondary metabolite gene clusters in xylarialean endophytes.</title>
        <authorList>
            <person name="Franco M.E.E."/>
            <person name="Wisecaver J.H."/>
            <person name="Arnold A.E."/>
            <person name="Ju Y.M."/>
            <person name="Slot J.C."/>
            <person name="Ahrendt S."/>
            <person name="Moore L.P."/>
            <person name="Eastman K.E."/>
            <person name="Scott K."/>
            <person name="Konkel Z."/>
            <person name="Mondo S.J."/>
            <person name="Kuo A."/>
            <person name="Hayes R.D."/>
            <person name="Haridas S."/>
            <person name="Andreopoulos B."/>
            <person name="Riley R."/>
            <person name="LaButti K."/>
            <person name="Pangilinan J."/>
            <person name="Lipzen A."/>
            <person name="Amirebrahimi M."/>
            <person name="Yan J."/>
            <person name="Adam C."/>
            <person name="Keymanesh K."/>
            <person name="Ng V."/>
            <person name="Louie K."/>
            <person name="Northen T."/>
            <person name="Drula E."/>
            <person name="Henrissat B."/>
            <person name="Hsieh H.M."/>
            <person name="Youens-Clark K."/>
            <person name="Lutzoni F."/>
            <person name="Miadlikowska J."/>
            <person name="Eastwood D.C."/>
            <person name="Hamelin R.C."/>
            <person name="Grigoriev I.V."/>
            <person name="U'Ren J.M."/>
        </authorList>
    </citation>
    <scope>NUCLEOTIDE SEQUENCE [LARGE SCALE GENOMIC DNA]</scope>
    <source>
        <strain evidence="1 2">ER1909</strain>
    </source>
</reference>
<comment type="caution">
    <text evidence="1">The sequence shown here is derived from an EMBL/GenBank/DDBJ whole genome shotgun (WGS) entry which is preliminary data.</text>
</comment>
<name>A0ACC0CWP2_9PEZI</name>
<accession>A0ACC0CWP2</accession>
<protein>
    <submittedName>
        <fullName evidence="1">Uncharacterized protein</fullName>
    </submittedName>
</protein>